<protein>
    <submittedName>
        <fullName evidence="7">ABC transporter ATP-binding protein</fullName>
    </submittedName>
</protein>
<organism evidence="7 8">
    <name type="scientific">Paenibacillus xerothermodurans</name>
    <dbReference type="NCBI Taxonomy" id="1977292"/>
    <lineage>
        <taxon>Bacteria</taxon>
        <taxon>Bacillati</taxon>
        <taxon>Bacillota</taxon>
        <taxon>Bacilli</taxon>
        <taxon>Bacillales</taxon>
        <taxon>Paenibacillaceae</taxon>
        <taxon>Paenibacillus</taxon>
    </lineage>
</organism>
<evidence type="ECO:0000256" key="4">
    <source>
        <dbReference type="ARBA" id="ARBA00022840"/>
    </source>
</evidence>
<evidence type="ECO:0000256" key="3">
    <source>
        <dbReference type="ARBA" id="ARBA00022741"/>
    </source>
</evidence>
<proteinExistence type="inferred from homology"/>
<dbReference type="GO" id="GO:0016887">
    <property type="term" value="F:ATP hydrolysis activity"/>
    <property type="evidence" value="ECO:0007669"/>
    <property type="project" value="InterPro"/>
</dbReference>
<dbReference type="InterPro" id="IPR003593">
    <property type="entry name" value="AAA+_ATPase"/>
</dbReference>
<accession>A0A2W1P306</accession>
<reference evidence="7" key="1">
    <citation type="submission" date="2018-06" db="EMBL/GenBank/DDBJ databases">
        <title>Paenibacillus xerothermodurans sp. nov. an extremely dry heat resistant spore forming bacterium isolated from the soil of Cape Canaveral, Florida.</title>
        <authorList>
            <person name="Seuylemezian A."/>
            <person name="Kaur N."/>
            <person name="Patil P."/>
            <person name="Patil P."/>
            <person name="Mayilraj S."/>
            <person name="Vaishampayan P."/>
        </authorList>
    </citation>
    <scope>NUCLEOTIDE SEQUENCE [LARGE SCALE GENOMIC DNA]</scope>
    <source>
        <strain evidence="7">ATCC 27380</strain>
    </source>
</reference>
<dbReference type="Proteomes" id="UP000214746">
    <property type="component" value="Unassembled WGS sequence"/>
</dbReference>
<dbReference type="InterPro" id="IPR027417">
    <property type="entry name" value="P-loop_NTPase"/>
</dbReference>
<keyword evidence="4 7" id="KW-0067">ATP-binding</keyword>
<dbReference type="InterPro" id="IPR003439">
    <property type="entry name" value="ABC_transporter-like_ATP-bd"/>
</dbReference>
<dbReference type="InterPro" id="IPR052156">
    <property type="entry name" value="BCAA_Transport_ATP-bd_LivF"/>
</dbReference>
<keyword evidence="5" id="KW-0029">Amino-acid transport</keyword>
<evidence type="ECO:0000313" key="7">
    <source>
        <dbReference type="EMBL" id="PZE21528.1"/>
    </source>
</evidence>
<dbReference type="GO" id="GO:0015807">
    <property type="term" value="P:L-amino acid transport"/>
    <property type="evidence" value="ECO:0007669"/>
    <property type="project" value="TreeGrafter"/>
</dbReference>
<dbReference type="AlphaFoldDB" id="A0A2W1P306"/>
<name>A0A2W1P306_PAEXE</name>
<evidence type="ECO:0000256" key="1">
    <source>
        <dbReference type="ARBA" id="ARBA00005417"/>
    </source>
</evidence>
<evidence type="ECO:0000256" key="2">
    <source>
        <dbReference type="ARBA" id="ARBA00022448"/>
    </source>
</evidence>
<evidence type="ECO:0000256" key="5">
    <source>
        <dbReference type="ARBA" id="ARBA00022970"/>
    </source>
</evidence>
<dbReference type="CDD" id="cd03224">
    <property type="entry name" value="ABC_TM1139_LivF_branched"/>
    <property type="match status" value="1"/>
</dbReference>
<dbReference type="Pfam" id="PF00005">
    <property type="entry name" value="ABC_tran"/>
    <property type="match status" value="1"/>
</dbReference>
<dbReference type="PROSITE" id="PS50893">
    <property type="entry name" value="ABC_TRANSPORTER_2"/>
    <property type="match status" value="1"/>
</dbReference>
<dbReference type="PANTHER" id="PTHR43820">
    <property type="entry name" value="HIGH-AFFINITY BRANCHED-CHAIN AMINO ACID TRANSPORT ATP-BINDING PROTEIN LIVF"/>
    <property type="match status" value="1"/>
</dbReference>
<keyword evidence="3" id="KW-0547">Nucleotide-binding</keyword>
<dbReference type="PANTHER" id="PTHR43820:SF4">
    <property type="entry name" value="HIGH-AFFINITY BRANCHED-CHAIN AMINO ACID TRANSPORT ATP-BINDING PROTEIN LIVF"/>
    <property type="match status" value="1"/>
</dbReference>
<dbReference type="EMBL" id="NHRJ02000003">
    <property type="protein sequence ID" value="PZE21528.1"/>
    <property type="molecule type" value="Genomic_DNA"/>
</dbReference>
<dbReference type="RefSeq" id="WP_089199725.1">
    <property type="nucleotide sequence ID" value="NZ_NHRJ02000003.1"/>
</dbReference>
<dbReference type="GO" id="GO:0015658">
    <property type="term" value="F:branched-chain amino acid transmembrane transporter activity"/>
    <property type="evidence" value="ECO:0007669"/>
    <property type="project" value="TreeGrafter"/>
</dbReference>
<keyword evidence="2" id="KW-0813">Transport</keyword>
<dbReference type="SMART" id="SM00382">
    <property type="entry name" value="AAA"/>
    <property type="match status" value="1"/>
</dbReference>
<keyword evidence="8" id="KW-1185">Reference proteome</keyword>
<dbReference type="SUPFAM" id="SSF52540">
    <property type="entry name" value="P-loop containing nucleoside triphosphate hydrolases"/>
    <property type="match status" value="1"/>
</dbReference>
<comment type="similarity">
    <text evidence="1">Belongs to the ABC transporter superfamily.</text>
</comment>
<feature type="domain" description="ABC transporter" evidence="6">
    <location>
        <begin position="2"/>
        <end position="232"/>
    </location>
</feature>
<dbReference type="Gene3D" id="3.40.50.300">
    <property type="entry name" value="P-loop containing nucleotide triphosphate hydrolases"/>
    <property type="match status" value="1"/>
</dbReference>
<dbReference type="PROSITE" id="PS00211">
    <property type="entry name" value="ABC_TRANSPORTER_1"/>
    <property type="match status" value="1"/>
</dbReference>
<dbReference type="OrthoDB" id="9776369at2"/>
<comment type="caution">
    <text evidence="7">The sequence shown here is derived from an EMBL/GenBank/DDBJ whole genome shotgun (WGS) entry which is preliminary data.</text>
</comment>
<gene>
    <name evidence="7" type="primary">livF</name>
    <name evidence="7" type="ORF">CBW46_008490</name>
</gene>
<sequence>MLNVKDLRAGYGQVEALRSVDMEVKKGEIVCLIGNNGAGKTTTLMSISGIVKQRSGTILFNGENIIGLPPHKIVAKGISQVPEGRRIFPTLTVEENLRTGAFLKPKLPKEKYEAVYDLFPRLKERRRQLGGSMSGGEQQMLAIGRAIINDPLLLMLDEPSLGLAPQIIDSIFDAIVTLRNGGLTVLLIEQNANLALEISDRAYVMELGRVALSGHSQELTNNNSIQEIYLGRKGTPQPEDDRVNT</sequence>
<evidence type="ECO:0000259" key="6">
    <source>
        <dbReference type="PROSITE" id="PS50893"/>
    </source>
</evidence>
<evidence type="ECO:0000313" key="8">
    <source>
        <dbReference type="Proteomes" id="UP000214746"/>
    </source>
</evidence>
<dbReference type="GO" id="GO:0005524">
    <property type="term" value="F:ATP binding"/>
    <property type="evidence" value="ECO:0007669"/>
    <property type="project" value="UniProtKB-KW"/>
</dbReference>
<dbReference type="InterPro" id="IPR017871">
    <property type="entry name" value="ABC_transporter-like_CS"/>
</dbReference>